<evidence type="ECO:0000313" key="3">
    <source>
        <dbReference type="Proteomes" id="UP000053958"/>
    </source>
</evidence>
<evidence type="ECO:0000313" key="2">
    <source>
        <dbReference type="EMBL" id="KKA16892.1"/>
    </source>
</evidence>
<keyword evidence="3" id="KW-1185">Reference proteome</keyword>
<dbReference type="InterPro" id="IPR032466">
    <property type="entry name" value="Metal_Hydrolase"/>
</dbReference>
<organism evidence="2 3">
    <name type="scientific">Rasamsonia emersonii (strain ATCC 16479 / CBS 393.64 / IMI 116815)</name>
    <dbReference type="NCBI Taxonomy" id="1408163"/>
    <lineage>
        <taxon>Eukaryota</taxon>
        <taxon>Fungi</taxon>
        <taxon>Dikarya</taxon>
        <taxon>Ascomycota</taxon>
        <taxon>Pezizomycotina</taxon>
        <taxon>Eurotiomycetes</taxon>
        <taxon>Eurotiomycetidae</taxon>
        <taxon>Eurotiales</taxon>
        <taxon>Trichocomaceae</taxon>
        <taxon>Rasamsonia</taxon>
    </lineage>
</organism>
<dbReference type="InterPro" id="IPR011059">
    <property type="entry name" value="Metal-dep_hydrolase_composite"/>
</dbReference>
<protein>
    <submittedName>
        <fullName evidence="2">Hydrolase</fullName>
    </submittedName>
</protein>
<dbReference type="Proteomes" id="UP000053958">
    <property type="component" value="Unassembled WGS sequence"/>
</dbReference>
<dbReference type="AlphaFoldDB" id="A0A0F4YF79"/>
<accession>A0A0F4YF79</accession>
<dbReference type="GeneID" id="25321439"/>
<dbReference type="InterPro" id="IPR006680">
    <property type="entry name" value="Amidohydro-rel"/>
</dbReference>
<keyword evidence="2" id="KW-0378">Hydrolase</keyword>
<dbReference type="Gene3D" id="3.40.50.10910">
    <property type="entry name" value="Amidohydrolase"/>
    <property type="match status" value="1"/>
</dbReference>
<comment type="caution">
    <text evidence="2">The sequence shown here is derived from an EMBL/GenBank/DDBJ whole genome shotgun (WGS) entry which is preliminary data.</text>
</comment>
<gene>
    <name evidence="2" type="ORF">T310_9506</name>
</gene>
<dbReference type="STRING" id="1408163.A0A0F4YF79"/>
<name>A0A0F4YF79_RASE3</name>
<dbReference type="SUPFAM" id="SSF51556">
    <property type="entry name" value="Metallo-dependent hydrolases"/>
    <property type="match status" value="1"/>
</dbReference>
<dbReference type="Gene3D" id="2.30.40.10">
    <property type="entry name" value="Urease, subunit C, domain 1"/>
    <property type="match status" value="1"/>
</dbReference>
<dbReference type="SUPFAM" id="SSF51338">
    <property type="entry name" value="Composite domain of metallo-dependent hydrolases"/>
    <property type="match status" value="1"/>
</dbReference>
<dbReference type="RefSeq" id="XP_013323504.1">
    <property type="nucleotide sequence ID" value="XM_013468050.1"/>
</dbReference>
<dbReference type="PANTHER" id="PTHR43135:SF3">
    <property type="entry name" value="ALPHA-D-RIBOSE 1-METHYLPHOSPHONATE 5-TRIPHOSPHATE DIPHOSPHATASE"/>
    <property type="match status" value="1"/>
</dbReference>
<sequence>MPPNTQRFAIINVHIFDGHAISQQPVTVLIKGDNIEAINDDSTTAPSGGQAQGQENGLVENNAIIDGEGGILLPGLIDCHVHVKKPESARRLTEWGVTTALDMASWPRDLWRSIRQYAAKRNLADLRTAGVPATAPGSRHSQMLPGLPDDALLTGPEQAATFVANRVNHDGADYIKLIADFPIGPSQETLNALVVEAHRHQKLAVVHAAVYPAAVMAVDAKPDVLTHVPMDRALDETVTSRMKSQNMVAVPTLSIEESLSKILTRPGVKLDYAHSRASVAALLAAGVPVFAGTDANDGEIANVRHGESLHHELELLVEAGMTPLDALRAATVEPARYFGLQDRGVIEPGRLADLILIADNPLEDIKATRSIKRVWCRGTEIKRTHISPKEISRSG</sequence>
<proteinExistence type="predicted"/>
<dbReference type="OrthoDB" id="4227537at2759"/>
<dbReference type="EMBL" id="LASV01000732">
    <property type="protein sequence ID" value="KKA16892.1"/>
    <property type="molecule type" value="Genomic_DNA"/>
</dbReference>
<dbReference type="InterPro" id="IPR051781">
    <property type="entry name" value="Metallo-dep_Hydrolase"/>
</dbReference>
<dbReference type="PANTHER" id="PTHR43135">
    <property type="entry name" value="ALPHA-D-RIBOSE 1-METHYLPHOSPHONATE 5-TRIPHOSPHATE DIPHOSPHATASE"/>
    <property type="match status" value="1"/>
</dbReference>
<dbReference type="Gene3D" id="1.20.58.520">
    <property type="entry name" value="Amidohydrolase"/>
    <property type="match status" value="1"/>
</dbReference>
<dbReference type="Gene3D" id="3.30.110.90">
    <property type="entry name" value="Amidohydrolase"/>
    <property type="match status" value="1"/>
</dbReference>
<reference evidence="2 3" key="1">
    <citation type="submission" date="2015-04" db="EMBL/GenBank/DDBJ databases">
        <authorList>
            <person name="Heijne W.H."/>
            <person name="Fedorova N.D."/>
            <person name="Nierman W.C."/>
            <person name="Vollebregt A.W."/>
            <person name="Zhao Z."/>
            <person name="Wu L."/>
            <person name="Kumar M."/>
            <person name="Stam H."/>
            <person name="van den Berg M.A."/>
            <person name="Pel H.J."/>
        </authorList>
    </citation>
    <scope>NUCLEOTIDE SEQUENCE [LARGE SCALE GENOMIC DNA]</scope>
    <source>
        <strain evidence="2 3">CBS 393.64</strain>
    </source>
</reference>
<feature type="domain" description="Amidohydrolase-related" evidence="1">
    <location>
        <begin position="71"/>
        <end position="379"/>
    </location>
</feature>
<dbReference type="GO" id="GO:0016810">
    <property type="term" value="F:hydrolase activity, acting on carbon-nitrogen (but not peptide) bonds"/>
    <property type="evidence" value="ECO:0007669"/>
    <property type="project" value="InterPro"/>
</dbReference>
<evidence type="ECO:0000259" key="1">
    <source>
        <dbReference type="Pfam" id="PF01979"/>
    </source>
</evidence>
<dbReference type="Pfam" id="PF01979">
    <property type="entry name" value="Amidohydro_1"/>
    <property type="match status" value="1"/>
</dbReference>